<feature type="domain" description="Heterokaryon incompatibility" evidence="2">
    <location>
        <begin position="247"/>
        <end position="395"/>
    </location>
</feature>
<proteinExistence type="predicted"/>
<comment type="caution">
    <text evidence="3">The sequence shown here is derived from an EMBL/GenBank/DDBJ whole genome shotgun (WGS) entry which is preliminary data.</text>
</comment>
<organism evidence="3 4">
    <name type="scientific">Paraphoma chrysanthemicola</name>
    <dbReference type="NCBI Taxonomy" id="798071"/>
    <lineage>
        <taxon>Eukaryota</taxon>
        <taxon>Fungi</taxon>
        <taxon>Dikarya</taxon>
        <taxon>Ascomycota</taxon>
        <taxon>Pezizomycotina</taxon>
        <taxon>Dothideomycetes</taxon>
        <taxon>Pleosporomycetidae</taxon>
        <taxon>Pleosporales</taxon>
        <taxon>Pleosporineae</taxon>
        <taxon>Phaeosphaeriaceae</taxon>
        <taxon>Paraphoma</taxon>
    </lineage>
</organism>
<protein>
    <submittedName>
        <fullName evidence="3">Heterokaryon incompatibility protein-domain-containing protein</fullName>
    </submittedName>
</protein>
<feature type="region of interest" description="Disordered" evidence="1">
    <location>
        <begin position="770"/>
        <end position="789"/>
    </location>
</feature>
<keyword evidence="4" id="KW-1185">Reference proteome</keyword>
<dbReference type="PANTHER" id="PTHR33112:SF16">
    <property type="entry name" value="HETEROKARYON INCOMPATIBILITY DOMAIN-CONTAINING PROTEIN"/>
    <property type="match status" value="1"/>
</dbReference>
<dbReference type="PANTHER" id="PTHR33112">
    <property type="entry name" value="DOMAIN PROTEIN, PUTATIVE-RELATED"/>
    <property type="match status" value="1"/>
</dbReference>
<evidence type="ECO:0000313" key="3">
    <source>
        <dbReference type="EMBL" id="KAH7082191.1"/>
    </source>
</evidence>
<dbReference type="AlphaFoldDB" id="A0A8K0R1T5"/>
<dbReference type="InterPro" id="IPR010730">
    <property type="entry name" value="HET"/>
</dbReference>
<dbReference type="OrthoDB" id="3759823at2759"/>
<dbReference type="Proteomes" id="UP000813461">
    <property type="component" value="Unassembled WGS sequence"/>
</dbReference>
<dbReference type="Pfam" id="PF06985">
    <property type="entry name" value="HET"/>
    <property type="match status" value="1"/>
</dbReference>
<evidence type="ECO:0000313" key="4">
    <source>
        <dbReference type="Proteomes" id="UP000813461"/>
    </source>
</evidence>
<name>A0A8K0R1T5_9PLEO</name>
<dbReference type="EMBL" id="JAGMVJ010000014">
    <property type="protein sequence ID" value="KAH7082191.1"/>
    <property type="molecule type" value="Genomic_DNA"/>
</dbReference>
<accession>A0A8K0R1T5</accession>
<reference evidence="3" key="1">
    <citation type="journal article" date="2021" name="Nat. Commun.">
        <title>Genetic determinants of endophytism in the Arabidopsis root mycobiome.</title>
        <authorList>
            <person name="Mesny F."/>
            <person name="Miyauchi S."/>
            <person name="Thiergart T."/>
            <person name="Pickel B."/>
            <person name="Atanasova L."/>
            <person name="Karlsson M."/>
            <person name="Huettel B."/>
            <person name="Barry K.W."/>
            <person name="Haridas S."/>
            <person name="Chen C."/>
            <person name="Bauer D."/>
            <person name="Andreopoulos W."/>
            <person name="Pangilinan J."/>
            <person name="LaButti K."/>
            <person name="Riley R."/>
            <person name="Lipzen A."/>
            <person name="Clum A."/>
            <person name="Drula E."/>
            <person name="Henrissat B."/>
            <person name="Kohler A."/>
            <person name="Grigoriev I.V."/>
            <person name="Martin F.M."/>
            <person name="Hacquard S."/>
        </authorList>
    </citation>
    <scope>NUCLEOTIDE SEQUENCE</scope>
    <source>
        <strain evidence="3">MPI-SDFR-AT-0120</strain>
    </source>
</reference>
<gene>
    <name evidence="3" type="ORF">FB567DRAFT_100035</name>
</gene>
<evidence type="ECO:0000259" key="2">
    <source>
        <dbReference type="Pfam" id="PF06985"/>
    </source>
</evidence>
<sequence>MNLNADTEDIVSPYRLCGICQAIIESYTQDEYWRLEKDADETTVSPTSFGYVSLENRSTYTGPPFNGPQVRYHARPAEVRQSADRGCHLCSLLLGAFDNANECLSYMTKKNIVLTASACRNTRYTGCQKIQITLEAEKKETYHNEEMSLPRKLLLHRHQHGDRGCRVGNNERPNHSIDSRSKWCKSTESSLIFGSLRTWLHQCVDQHETCRRILSKKMPTRLLDLQAFSDSAGIRLIRSAHTRANFYATLSYRWGGTNSFMLNTENHARFESRISVRDLPRTIREAIEVCRKLSVRYLWIDALCILQDSNEDLAKEIANMGSIYAGSLFTVAATNSIDSESGCFRARHPLTRQICVFKGSDGVEWIIEPLQTKCNWHIREIQNALLSKRGWVFQEQILSPRTIHFTQNDIVWECREKLFCQMCVDGRQDGYPNPDTQMHEGKRVVIDWDKGLEKIEQLSRFRVSWSEILHRYTRTELTDTDDKLSALAGIAELISDELGYEASWGLWLDFFVDELQWYWLYPDARFAEIYGYTPSWSWVSSWTSPEVYLVLQAKEYEWQPKENCQELFVAEVTRFPPITAFQQISTLPTQSPQFHSFAIRGQLQICRSVPIRREGYSRWTLVPEPLSAPQEVLTAWNSYLQDESELEEIQPASFYHRSQFDYYPDGIDQNPANLVCFLLKRTFSSDDCSVLDSGLVLKQVDPAQKVYRRVGFFAEYISERILRDSIDSSFTPSESVDTGIQEDGDMACRNLEDNAWETRSDIRTCLNSQEDSEMAHENTEDTASPSSSLQLAASDLSLDADMELSASNNVVPEPISSHVSEEQTSEGTEPAFDISSLCSHFSFFARDTMEVEIEII</sequence>
<feature type="region of interest" description="Disordered" evidence="1">
    <location>
        <begin position="809"/>
        <end position="831"/>
    </location>
</feature>
<evidence type="ECO:0000256" key="1">
    <source>
        <dbReference type="SAM" id="MobiDB-lite"/>
    </source>
</evidence>